<reference evidence="3" key="1">
    <citation type="submission" date="2023-06" db="EMBL/GenBank/DDBJ databases">
        <title>Genome-scale phylogeny and comparative genomics of the fungal order Sordariales.</title>
        <authorList>
            <consortium name="Lawrence Berkeley National Laboratory"/>
            <person name="Hensen N."/>
            <person name="Bonometti L."/>
            <person name="Westerberg I."/>
            <person name="Brannstrom I.O."/>
            <person name="Guillou S."/>
            <person name="Cros-Aarteil S."/>
            <person name="Calhoun S."/>
            <person name="Haridas S."/>
            <person name="Kuo A."/>
            <person name="Mondo S."/>
            <person name="Pangilinan J."/>
            <person name="Riley R."/>
            <person name="LaButti K."/>
            <person name="Andreopoulos B."/>
            <person name="Lipzen A."/>
            <person name="Chen C."/>
            <person name="Yanf M."/>
            <person name="Daum C."/>
            <person name="Ng V."/>
            <person name="Clum A."/>
            <person name="Steindorff A."/>
            <person name="Ohm R."/>
            <person name="Martin F."/>
            <person name="Silar P."/>
            <person name="Natvig D."/>
            <person name="Lalanne C."/>
            <person name="Gautier V."/>
            <person name="Ament-velasquez S.L."/>
            <person name="Kruys A."/>
            <person name="Hutchinson M.I."/>
            <person name="Powell A.J."/>
            <person name="Barry K."/>
            <person name="Miller A.N."/>
            <person name="Grigoriev I.V."/>
            <person name="Debuchy R."/>
            <person name="Gladieux P."/>
            <person name="Thoren M.H."/>
            <person name="Johannesson H."/>
        </authorList>
    </citation>
    <scope>NUCLEOTIDE SEQUENCE</scope>
    <source>
        <strain evidence="3">SMH3187-1</strain>
    </source>
</reference>
<dbReference type="GO" id="GO:0005737">
    <property type="term" value="C:cytoplasm"/>
    <property type="evidence" value="ECO:0007669"/>
    <property type="project" value="TreeGrafter"/>
</dbReference>
<evidence type="ECO:0000313" key="3">
    <source>
        <dbReference type="EMBL" id="KAK0746658.1"/>
    </source>
</evidence>
<organism evidence="3 4">
    <name type="scientific">Schizothecium vesticola</name>
    <dbReference type="NCBI Taxonomy" id="314040"/>
    <lineage>
        <taxon>Eukaryota</taxon>
        <taxon>Fungi</taxon>
        <taxon>Dikarya</taxon>
        <taxon>Ascomycota</taxon>
        <taxon>Pezizomycotina</taxon>
        <taxon>Sordariomycetes</taxon>
        <taxon>Sordariomycetidae</taxon>
        <taxon>Sordariales</taxon>
        <taxon>Schizotheciaceae</taxon>
        <taxon>Schizothecium</taxon>
    </lineage>
</organism>
<dbReference type="InterPro" id="IPR038765">
    <property type="entry name" value="Papain-like_cys_pep_sf"/>
</dbReference>
<dbReference type="EMBL" id="JAUKUD010000004">
    <property type="protein sequence ID" value="KAK0746658.1"/>
    <property type="molecule type" value="Genomic_DNA"/>
</dbReference>
<name>A0AA40EW39_9PEZI</name>
<gene>
    <name evidence="3" type="ORF">B0T18DRAFT_489171</name>
</gene>
<protein>
    <recommendedName>
        <fullName evidence="2">Transglutaminase-like domain-containing protein</fullName>
    </recommendedName>
</protein>
<dbReference type="Pfam" id="PF01841">
    <property type="entry name" value="Transglut_core"/>
    <property type="match status" value="1"/>
</dbReference>
<dbReference type="InterPro" id="IPR002931">
    <property type="entry name" value="Transglutaminase-like"/>
</dbReference>
<feature type="compositionally biased region" description="Pro residues" evidence="1">
    <location>
        <begin position="27"/>
        <end position="43"/>
    </location>
</feature>
<evidence type="ECO:0000313" key="4">
    <source>
        <dbReference type="Proteomes" id="UP001172155"/>
    </source>
</evidence>
<accession>A0AA40EW39</accession>
<comment type="caution">
    <text evidence="3">The sequence shown here is derived from an EMBL/GenBank/DDBJ whole genome shotgun (WGS) entry which is preliminary data.</text>
</comment>
<dbReference type="InterPro" id="IPR052557">
    <property type="entry name" value="CAP/Cytokinesis_protein"/>
</dbReference>
<proteinExistence type="predicted"/>
<dbReference type="AlphaFoldDB" id="A0AA40EW39"/>
<dbReference type="PANTHER" id="PTHR46333:SF5">
    <property type="entry name" value="TRANSGLUTAMINASE-LIKE DOMAIN-CONTAINING PROTEIN"/>
    <property type="match status" value="1"/>
</dbReference>
<keyword evidence="4" id="KW-1185">Reference proteome</keyword>
<dbReference type="Gene3D" id="3.10.620.30">
    <property type="match status" value="1"/>
</dbReference>
<feature type="compositionally biased region" description="Low complexity" evidence="1">
    <location>
        <begin position="44"/>
        <end position="64"/>
    </location>
</feature>
<feature type="compositionally biased region" description="Low complexity" evidence="1">
    <location>
        <begin position="156"/>
        <end position="170"/>
    </location>
</feature>
<evidence type="ECO:0000259" key="2">
    <source>
        <dbReference type="Pfam" id="PF01841"/>
    </source>
</evidence>
<evidence type="ECO:0000256" key="1">
    <source>
        <dbReference type="SAM" id="MobiDB-lite"/>
    </source>
</evidence>
<feature type="compositionally biased region" description="Polar residues" evidence="1">
    <location>
        <begin position="143"/>
        <end position="155"/>
    </location>
</feature>
<dbReference type="PANTHER" id="PTHR46333">
    <property type="entry name" value="CYTOKINESIS PROTEIN 3"/>
    <property type="match status" value="1"/>
</dbReference>
<feature type="domain" description="Transglutaminase-like" evidence="2">
    <location>
        <begin position="352"/>
        <end position="461"/>
    </location>
</feature>
<dbReference type="SUPFAM" id="SSF54001">
    <property type="entry name" value="Cysteine proteinases"/>
    <property type="match status" value="1"/>
</dbReference>
<sequence length="884" mass="94228">MAEAEEPQFTTLAERIAALNKQKNFKEPPPTAGKRPPPPPPGPARTATAPVVTAAATAITSTPKLPSMPPRPTRTAIDNAPPALPRRATEEVSGRRSMAPPPPAPLRGGAPPLPSRTSQQLTLQAPALPTRRPSGQDLGGRRGSNSSDASYISTMSSLSLNGTSDSSASGRRLPPTLDQAKLPPLPPTRRDREAAEAAATSPSLPPRVSRITEPPVMPPRLPSRPTQSPSPAQAEGPSPSLPARRLPPPPSAYRPAPSALQNGFHPRSKPANDDAPPPIPLSSRPTRDQIDAVASRVAVSRPPPSVPASQSDCLVCRDYSAPDHVATQYPLSALPRHDVVGYLARALCDPFPSATDKARAIFTWCHHNIAYDVSSFFGGTCRHVTPEDSILSGKAVCSGYAGAYEAIAVRAGLECLVVSGHGKGFGYAPLKAGEPVPPPDLGGHAWNAVRIDGGRWKLLDACWGAGAVGDDQQYKKGFTPAMFTLANDDFGLRHFPADPAHMFREDGRRLSWEEYYRAPCDGEPATFCGRGHDEGLHEFNFAPRQLKIPVHGGEEVVRFRFAKVCAHWTPERNGRGKQMLFGLQVHGVDGRKDDMLALETDGFWFWVDVRARELGRPGQQIMLCGFDTIGGADARGLTREEWLRKKGRVGYTLPRLKDLGIPQLLPNHAHRRLPPLPLIPLSPKPAHIRARRDKRLNQRLVVDAVARDHGVEAARRRRGRQRRGGRVEFPVEGGEEDLFGGVPDGSSGGGFGGGGFVPTTAATLGGGRDIVLGNVSLDELAHVGLVGENVARDARGGEEGDEGGDAAAEFEDWWGVTGSGGPAGAVRREDAGGLVDDEVPAGNGQVEGRGFGVDEAEAVGGEGVGEEVGRMGMANLHRELGSRR</sequence>
<dbReference type="Proteomes" id="UP001172155">
    <property type="component" value="Unassembled WGS sequence"/>
</dbReference>
<feature type="region of interest" description="Disordered" evidence="1">
    <location>
        <begin position="1"/>
        <end position="285"/>
    </location>
</feature>